<keyword evidence="2" id="KW-0963">Cytoplasm</keyword>
<evidence type="ECO:0000256" key="3">
    <source>
        <dbReference type="ARBA" id="ARBA00023186"/>
    </source>
</evidence>
<dbReference type="Proteomes" id="UP000245699">
    <property type="component" value="Unassembled WGS sequence"/>
</dbReference>
<keyword evidence="6" id="KW-1185">Reference proteome</keyword>
<comment type="subcellular location">
    <subcellularLocation>
        <location evidence="1">Cytoplasm</location>
    </subcellularLocation>
</comment>
<dbReference type="STRING" id="61424.A0A2T9YE87"/>
<dbReference type="AlphaFoldDB" id="A0A2T9YE87"/>
<accession>A0A2T9YE87</accession>
<dbReference type="CDD" id="cd22860">
    <property type="entry name" value="PDRG1"/>
    <property type="match status" value="1"/>
</dbReference>
<dbReference type="InterPro" id="IPR030482">
    <property type="entry name" value="PDRG1"/>
</dbReference>
<dbReference type="PANTHER" id="PTHR21162:SF0">
    <property type="entry name" value="P53 AND DNA DAMAGE-REGULATED PROTEIN 1"/>
    <property type="match status" value="1"/>
</dbReference>
<name>A0A2T9YE87_9FUNG</name>
<protein>
    <recommendedName>
        <fullName evidence="7">P53 and DNA damage-regulated protein 1</fullName>
    </recommendedName>
</protein>
<evidence type="ECO:0000313" key="5">
    <source>
        <dbReference type="EMBL" id="PVU99114.1"/>
    </source>
</evidence>
<evidence type="ECO:0000313" key="6">
    <source>
        <dbReference type="Proteomes" id="UP000245699"/>
    </source>
</evidence>
<dbReference type="EMBL" id="MBFT01000470">
    <property type="protein sequence ID" value="PVU90646.1"/>
    <property type="molecule type" value="Genomic_DNA"/>
</dbReference>
<gene>
    <name evidence="5" type="ORF">BB559_000985</name>
    <name evidence="4" type="ORF">BB559_004514</name>
</gene>
<reference evidence="4 6" key="1">
    <citation type="journal article" date="2018" name="MBio">
        <title>Comparative Genomics Reveals the Core Gene Toolbox for the Fungus-Insect Symbiosis.</title>
        <authorList>
            <person name="Wang Y."/>
            <person name="Stata M."/>
            <person name="Wang W."/>
            <person name="Stajich J.E."/>
            <person name="White M.M."/>
            <person name="Moncalvo J.M."/>
        </authorList>
    </citation>
    <scope>NUCLEOTIDE SEQUENCE [LARGE SCALE GENOMIC DNA]</scope>
    <source>
        <strain evidence="4 6">AUS-77-4</strain>
    </source>
</reference>
<evidence type="ECO:0000313" key="4">
    <source>
        <dbReference type="EMBL" id="PVU90646.1"/>
    </source>
</evidence>
<organism evidence="4 6">
    <name type="scientific">Furculomyces boomerangus</name>
    <dbReference type="NCBI Taxonomy" id="61424"/>
    <lineage>
        <taxon>Eukaryota</taxon>
        <taxon>Fungi</taxon>
        <taxon>Fungi incertae sedis</taxon>
        <taxon>Zoopagomycota</taxon>
        <taxon>Kickxellomycotina</taxon>
        <taxon>Harpellomycetes</taxon>
        <taxon>Harpellales</taxon>
        <taxon>Harpellaceae</taxon>
        <taxon>Furculomyces</taxon>
    </lineage>
</organism>
<dbReference type="EMBL" id="MBFT01000051">
    <property type="protein sequence ID" value="PVU99114.1"/>
    <property type="molecule type" value="Genomic_DNA"/>
</dbReference>
<evidence type="ECO:0000256" key="2">
    <source>
        <dbReference type="ARBA" id="ARBA00022490"/>
    </source>
</evidence>
<sequence>MEFLNVYSEIEEVAEDVLTDKQLLVDYDRQINSNREGLRKLNNCKELEKKSVINLSGLLIQLPTEKSKKIITLNQKNLERSVNQTRDRIKDNTAKLAYLRGDEKTAKTIVDLSLNQISADDLYNMIKKNKE</sequence>
<keyword evidence="3" id="KW-0143">Chaperone</keyword>
<dbReference type="GO" id="GO:0005737">
    <property type="term" value="C:cytoplasm"/>
    <property type="evidence" value="ECO:0007669"/>
    <property type="project" value="UniProtKB-SubCell"/>
</dbReference>
<evidence type="ECO:0008006" key="7">
    <source>
        <dbReference type="Google" id="ProtNLM"/>
    </source>
</evidence>
<proteinExistence type="predicted"/>
<dbReference type="PANTHER" id="PTHR21162">
    <property type="entry name" value="P53 AND DNA DAMAGE-REGULATED PROTEIN"/>
    <property type="match status" value="1"/>
</dbReference>
<evidence type="ECO:0000256" key="1">
    <source>
        <dbReference type="ARBA" id="ARBA00004496"/>
    </source>
</evidence>
<comment type="caution">
    <text evidence="4">The sequence shown here is derived from an EMBL/GenBank/DDBJ whole genome shotgun (WGS) entry which is preliminary data.</text>
</comment>
<dbReference type="OrthoDB" id="20282at2759"/>